<sequence length="62" mass="6868">MAKTCGECAKWVGWERVIRKDGSFGYSMVCGIDFSTGLDAPNTPCRHPGKFEQKGEREARDG</sequence>
<evidence type="ECO:0000313" key="2">
    <source>
        <dbReference type="EMBL" id="QJA48207.1"/>
    </source>
</evidence>
<evidence type="ECO:0000256" key="1">
    <source>
        <dbReference type="SAM" id="MobiDB-lite"/>
    </source>
</evidence>
<protein>
    <submittedName>
        <fullName evidence="2">Uncharacterized protein</fullName>
    </submittedName>
</protein>
<organism evidence="2">
    <name type="scientific">viral metagenome</name>
    <dbReference type="NCBI Taxonomy" id="1070528"/>
    <lineage>
        <taxon>unclassified sequences</taxon>
        <taxon>metagenomes</taxon>
        <taxon>organismal metagenomes</taxon>
    </lineage>
</organism>
<reference evidence="2" key="1">
    <citation type="submission" date="2020-03" db="EMBL/GenBank/DDBJ databases">
        <title>The deep terrestrial virosphere.</title>
        <authorList>
            <person name="Holmfeldt K."/>
            <person name="Nilsson E."/>
            <person name="Simone D."/>
            <person name="Lopez-Fernandez M."/>
            <person name="Wu X."/>
            <person name="de Brujin I."/>
            <person name="Lundin D."/>
            <person name="Andersson A."/>
            <person name="Bertilsson S."/>
            <person name="Dopson M."/>
        </authorList>
    </citation>
    <scope>NUCLEOTIDE SEQUENCE</scope>
    <source>
        <strain evidence="2">TM448A00866</strain>
    </source>
</reference>
<accession>A0A6H1ZLL0</accession>
<feature type="region of interest" description="Disordered" evidence="1">
    <location>
        <begin position="40"/>
        <end position="62"/>
    </location>
</feature>
<dbReference type="EMBL" id="MT144075">
    <property type="protein sequence ID" value="QJA48207.1"/>
    <property type="molecule type" value="Genomic_DNA"/>
</dbReference>
<name>A0A6H1ZLL0_9ZZZZ</name>
<dbReference type="AlphaFoldDB" id="A0A6H1ZLL0"/>
<feature type="compositionally biased region" description="Basic and acidic residues" evidence="1">
    <location>
        <begin position="49"/>
        <end position="62"/>
    </location>
</feature>
<proteinExistence type="predicted"/>
<gene>
    <name evidence="2" type="ORF">TM448A00866_0022</name>
</gene>